<keyword evidence="6" id="KW-1185">Reference proteome</keyword>
<evidence type="ECO:0000313" key="5">
    <source>
        <dbReference type="EMBL" id="EOA57792.1"/>
    </source>
</evidence>
<dbReference type="Gene3D" id="3.30.450.20">
    <property type="entry name" value="PAS domain"/>
    <property type="match status" value="1"/>
</dbReference>
<dbReference type="PATRIC" id="fig|1121098.3.peg.570"/>
<dbReference type="SMART" id="SM00421">
    <property type="entry name" value="HTH_LUXR"/>
    <property type="match status" value="1"/>
</dbReference>
<dbReference type="PRINTS" id="PR00038">
    <property type="entry name" value="HTHLUXR"/>
</dbReference>
<feature type="domain" description="HTH luxR-type" evidence="4">
    <location>
        <begin position="186"/>
        <end position="251"/>
    </location>
</feature>
<dbReference type="OrthoDB" id="965844at2"/>
<evidence type="ECO:0000313" key="6">
    <source>
        <dbReference type="Proteomes" id="UP000017831"/>
    </source>
</evidence>
<sequence>MNEQERMLKDLLTGQKFEESDQLFQKLEESKEMARAYAVASNGIAVLSDFYENVSYIYSGLLGRTLGLDDFSKDATSSFEQDIFDKIPSEELLERHILELRFYRFLEANGIKDKSDYKMVSLIHFNQDNGFLMPVLHCTRYVRILPGGSVWLGLCTYVPFTDIPQGFEGCIINQRTGETIRSQQCEQYDIQLLSVRQLEVLTLLAKGEGSKQIAEKLCISVNTVSRHRQDILIRLNVTNTAAAVKIGLRMHLI</sequence>
<evidence type="ECO:0000256" key="3">
    <source>
        <dbReference type="ARBA" id="ARBA00023163"/>
    </source>
</evidence>
<dbReference type="STRING" id="1121098.HMPREF1534_00559"/>
<gene>
    <name evidence="5" type="ORF">HMPREF1534_00559</name>
</gene>
<comment type="caution">
    <text evidence="5">The sequence shown here is derived from an EMBL/GenBank/DDBJ whole genome shotgun (WGS) entry which is preliminary data.</text>
</comment>
<dbReference type="PANTHER" id="PTHR44688">
    <property type="entry name" value="DNA-BINDING TRANSCRIPTIONAL ACTIVATOR DEVR_DOSR"/>
    <property type="match status" value="1"/>
</dbReference>
<evidence type="ECO:0000256" key="2">
    <source>
        <dbReference type="ARBA" id="ARBA00023125"/>
    </source>
</evidence>
<dbReference type="InterPro" id="IPR000792">
    <property type="entry name" value="Tscrpt_reg_LuxR_C"/>
</dbReference>
<dbReference type="InterPro" id="IPR036388">
    <property type="entry name" value="WH-like_DNA-bd_sf"/>
</dbReference>
<dbReference type="GO" id="GO:0003677">
    <property type="term" value="F:DNA binding"/>
    <property type="evidence" value="ECO:0007669"/>
    <property type="project" value="UniProtKB-KW"/>
</dbReference>
<dbReference type="Proteomes" id="UP000017831">
    <property type="component" value="Unassembled WGS sequence"/>
</dbReference>
<name>U6RP14_9BACT</name>
<dbReference type="eggNOG" id="COG2197">
    <property type="taxonomic scope" value="Bacteria"/>
</dbReference>
<accession>U6RP14</accession>
<protein>
    <recommendedName>
        <fullName evidence="4">HTH luxR-type domain-containing protein</fullName>
    </recommendedName>
</protein>
<dbReference type="PANTHER" id="PTHR44688:SF16">
    <property type="entry name" value="DNA-BINDING TRANSCRIPTIONAL ACTIVATOR DEVR_DOSR"/>
    <property type="match status" value="1"/>
</dbReference>
<dbReference type="CDD" id="cd06170">
    <property type="entry name" value="LuxR_C_like"/>
    <property type="match status" value="1"/>
</dbReference>
<organism evidence="5 6">
    <name type="scientific">Phocaeicola massiliensis B84634 = Timone 84634 = DSM 17679 = JCM 13223</name>
    <dbReference type="NCBI Taxonomy" id="1121098"/>
    <lineage>
        <taxon>Bacteria</taxon>
        <taxon>Pseudomonadati</taxon>
        <taxon>Bacteroidota</taxon>
        <taxon>Bacteroidia</taxon>
        <taxon>Bacteroidales</taxon>
        <taxon>Bacteroidaceae</taxon>
        <taxon>Phocaeicola</taxon>
    </lineage>
</organism>
<dbReference type="GO" id="GO:0006355">
    <property type="term" value="P:regulation of DNA-templated transcription"/>
    <property type="evidence" value="ECO:0007669"/>
    <property type="project" value="InterPro"/>
</dbReference>
<dbReference type="PROSITE" id="PS50043">
    <property type="entry name" value="HTH_LUXR_2"/>
    <property type="match status" value="1"/>
</dbReference>
<dbReference type="Pfam" id="PF00196">
    <property type="entry name" value="GerE"/>
    <property type="match status" value="1"/>
</dbReference>
<dbReference type="GeneID" id="60063379"/>
<keyword evidence="1" id="KW-0805">Transcription regulation</keyword>
<reference evidence="5 6" key="1">
    <citation type="submission" date="2013-04" db="EMBL/GenBank/DDBJ databases">
        <title>The Genome Sequence of Bacteroides massiliensis DSM 17679.</title>
        <authorList>
            <consortium name="The Broad Institute Genomics Platform"/>
            <person name="Earl A."/>
            <person name="Ward D."/>
            <person name="Feldgarden M."/>
            <person name="Gevers D."/>
            <person name="Martens E."/>
            <person name="Fenner L."/>
            <person name="Roux V."/>
            <person name="Mallet M.N."/>
            <person name="Raoult D."/>
            <person name="Walker B."/>
            <person name="Young S."/>
            <person name="Zeng Q."/>
            <person name="Gargeya S."/>
            <person name="Fitzgerald M."/>
            <person name="Haas B."/>
            <person name="Abouelleil A."/>
            <person name="Allen A.W."/>
            <person name="Alvarado L."/>
            <person name="Arachchi H.M."/>
            <person name="Berlin A.M."/>
            <person name="Chapman S.B."/>
            <person name="Gainer-Dewar J."/>
            <person name="Goldberg J."/>
            <person name="Griggs A."/>
            <person name="Gujja S."/>
            <person name="Hansen M."/>
            <person name="Howarth C."/>
            <person name="Imamovic A."/>
            <person name="Ireland A."/>
            <person name="Larimer J."/>
            <person name="McCowan C."/>
            <person name="Murphy C."/>
            <person name="Pearson M."/>
            <person name="Poon T.W."/>
            <person name="Priest M."/>
            <person name="Roberts A."/>
            <person name="Saif S."/>
            <person name="Shea T."/>
            <person name="Sisk P."/>
            <person name="Sykes S."/>
            <person name="Wortman J."/>
            <person name="Nusbaum C."/>
            <person name="Birren B."/>
        </authorList>
    </citation>
    <scope>NUCLEOTIDE SEQUENCE [LARGE SCALE GENOMIC DNA]</scope>
    <source>
        <strain evidence="6">B84634 / Timone 84634 / DSM 17679 / JCM 13223</strain>
    </source>
</reference>
<dbReference type="InterPro" id="IPR016032">
    <property type="entry name" value="Sig_transdc_resp-reg_C-effctor"/>
</dbReference>
<dbReference type="EMBL" id="AQHY01000007">
    <property type="protein sequence ID" value="EOA57792.1"/>
    <property type="molecule type" value="Genomic_DNA"/>
</dbReference>
<dbReference type="AlphaFoldDB" id="U6RP14"/>
<dbReference type="HOGENOM" id="CLU_090315_0_0_10"/>
<proteinExistence type="predicted"/>
<evidence type="ECO:0000259" key="4">
    <source>
        <dbReference type="PROSITE" id="PS50043"/>
    </source>
</evidence>
<dbReference type="SUPFAM" id="SSF46894">
    <property type="entry name" value="C-terminal effector domain of the bipartite response regulators"/>
    <property type="match status" value="1"/>
</dbReference>
<dbReference type="RefSeq" id="WP_005936790.1">
    <property type="nucleotide sequence ID" value="NZ_KB890320.1"/>
</dbReference>
<evidence type="ECO:0000256" key="1">
    <source>
        <dbReference type="ARBA" id="ARBA00023015"/>
    </source>
</evidence>
<keyword evidence="3" id="KW-0804">Transcription</keyword>
<keyword evidence="2" id="KW-0238">DNA-binding</keyword>
<dbReference type="Gene3D" id="1.10.10.10">
    <property type="entry name" value="Winged helix-like DNA-binding domain superfamily/Winged helix DNA-binding domain"/>
    <property type="match status" value="1"/>
</dbReference>